<dbReference type="Proteomes" id="UP001236663">
    <property type="component" value="Unassembled WGS sequence"/>
</dbReference>
<organism evidence="4 5">
    <name type="scientific">Cyclobacterium jeungdonense</name>
    <dbReference type="NCBI Taxonomy" id="708087"/>
    <lineage>
        <taxon>Bacteria</taxon>
        <taxon>Pseudomonadati</taxon>
        <taxon>Bacteroidota</taxon>
        <taxon>Cytophagia</taxon>
        <taxon>Cytophagales</taxon>
        <taxon>Cyclobacteriaceae</taxon>
        <taxon>Cyclobacterium</taxon>
    </lineage>
</organism>
<dbReference type="InterPro" id="IPR050832">
    <property type="entry name" value="Bact_Acetyltransf"/>
</dbReference>
<dbReference type="Gene3D" id="3.40.630.30">
    <property type="match status" value="1"/>
</dbReference>
<protein>
    <submittedName>
        <fullName evidence="4">GNAT family N-acetyltransferase</fullName>
    </submittedName>
</protein>
<name>A0ABT8C9R1_9BACT</name>
<comment type="caution">
    <text evidence="4">The sequence shown here is derived from an EMBL/GenBank/DDBJ whole genome shotgun (WGS) entry which is preliminary data.</text>
</comment>
<dbReference type="PANTHER" id="PTHR43877:SF2">
    <property type="entry name" value="AMINOALKYLPHOSPHONATE N-ACETYLTRANSFERASE-RELATED"/>
    <property type="match status" value="1"/>
</dbReference>
<sequence length="166" mass="19237">MIQILPAGIDQIPLVQKMATETWPSAFGKILSQEQLAYMMREMYSTSALKEQMEKKGHRFLIGYEERKALGFTSFETNYLEKPHLKIHKLYILPEAQGKGLGSRFLKALETRGQKEAMKSLELNVNKYNKQALDFYYKMGFKKFREEVIPIGNGFVMDDFSLIKPI</sequence>
<dbReference type="CDD" id="cd04301">
    <property type="entry name" value="NAT_SF"/>
    <property type="match status" value="1"/>
</dbReference>
<accession>A0ABT8C9R1</accession>
<evidence type="ECO:0000313" key="5">
    <source>
        <dbReference type="Proteomes" id="UP001236663"/>
    </source>
</evidence>
<dbReference type="Pfam" id="PF00583">
    <property type="entry name" value="Acetyltransf_1"/>
    <property type="match status" value="1"/>
</dbReference>
<dbReference type="RefSeq" id="WP_163386162.1">
    <property type="nucleotide sequence ID" value="NZ_JAUFQS010000026.1"/>
</dbReference>
<dbReference type="InterPro" id="IPR000182">
    <property type="entry name" value="GNAT_dom"/>
</dbReference>
<keyword evidence="2" id="KW-0012">Acyltransferase</keyword>
<dbReference type="InterPro" id="IPR016181">
    <property type="entry name" value="Acyl_CoA_acyltransferase"/>
</dbReference>
<evidence type="ECO:0000313" key="4">
    <source>
        <dbReference type="EMBL" id="MDN3689255.1"/>
    </source>
</evidence>
<evidence type="ECO:0000256" key="1">
    <source>
        <dbReference type="ARBA" id="ARBA00022679"/>
    </source>
</evidence>
<gene>
    <name evidence="4" type="ORF">QWZ15_15580</name>
</gene>
<reference evidence="5" key="1">
    <citation type="journal article" date="2019" name="Int. J. Syst. Evol. Microbiol.">
        <title>The Global Catalogue of Microorganisms (GCM) 10K type strain sequencing project: providing services to taxonomists for standard genome sequencing and annotation.</title>
        <authorList>
            <consortium name="The Broad Institute Genomics Platform"/>
            <consortium name="The Broad Institute Genome Sequencing Center for Infectious Disease"/>
            <person name="Wu L."/>
            <person name="Ma J."/>
        </authorList>
    </citation>
    <scope>NUCLEOTIDE SEQUENCE [LARGE SCALE GENOMIC DNA]</scope>
    <source>
        <strain evidence="5">CECT 7706</strain>
    </source>
</reference>
<evidence type="ECO:0000256" key="2">
    <source>
        <dbReference type="ARBA" id="ARBA00023315"/>
    </source>
</evidence>
<dbReference type="SUPFAM" id="SSF55729">
    <property type="entry name" value="Acyl-CoA N-acyltransferases (Nat)"/>
    <property type="match status" value="1"/>
</dbReference>
<keyword evidence="5" id="KW-1185">Reference proteome</keyword>
<feature type="domain" description="N-acetyltransferase" evidence="3">
    <location>
        <begin position="2"/>
        <end position="166"/>
    </location>
</feature>
<dbReference type="PANTHER" id="PTHR43877">
    <property type="entry name" value="AMINOALKYLPHOSPHONATE N-ACETYLTRANSFERASE-RELATED-RELATED"/>
    <property type="match status" value="1"/>
</dbReference>
<dbReference type="PROSITE" id="PS51186">
    <property type="entry name" value="GNAT"/>
    <property type="match status" value="1"/>
</dbReference>
<keyword evidence="1" id="KW-0808">Transferase</keyword>
<evidence type="ECO:0000259" key="3">
    <source>
        <dbReference type="PROSITE" id="PS51186"/>
    </source>
</evidence>
<proteinExistence type="predicted"/>
<dbReference type="EMBL" id="JAUFQS010000026">
    <property type="protein sequence ID" value="MDN3689255.1"/>
    <property type="molecule type" value="Genomic_DNA"/>
</dbReference>